<keyword evidence="3" id="KW-0288">FMN</keyword>
<dbReference type="EMBL" id="JAJTJA010000013">
    <property type="protein sequence ID" value="KAH8690802.1"/>
    <property type="molecule type" value="Genomic_DNA"/>
</dbReference>
<sequence>MSTVDRTALARPLEFEYSGKTAKNRLFNAAMAEMLATWDEKDRTESGIPTEALINLYSRWAEGGWGTILTGNIQTQYLMLGNPGEMSLDPSYPFSGPRFEAFKRLARAGKSHGSLIIGQISHIGRKASAALIKEAVSASTLPMHSNNSGPNSNKKFTENVRAATKEDIETIVNGFVHAAVYLEKAGFDGVELHAAHGYLIAQFLSGATNKRTDEYGGSLQNRMRLLVEIGRGIRQNTSPGFVLGAKLNSVEFQKGGITPDEAQELCCVLQGEGLWFDFVELSGGNVEGLVSPDKVETAEKESTRNREAFFLDFAETIVPAMKQGAGEKRKTKVVLTGGIRSASGIVKALEVVDAVAMGRSATQAPSAAAQLISGEIEEVPTPAPPFDKDIGLGVVASTAQIGFISRGERPFDLADGEVAARFIEDLRKK</sequence>
<evidence type="ECO:0000259" key="5">
    <source>
        <dbReference type="Pfam" id="PF00724"/>
    </source>
</evidence>
<dbReference type="InterPro" id="IPR051799">
    <property type="entry name" value="NADH_flavin_oxidoreductase"/>
</dbReference>
<proteinExistence type="inferred from homology"/>
<dbReference type="GO" id="GO:0016491">
    <property type="term" value="F:oxidoreductase activity"/>
    <property type="evidence" value="ECO:0007669"/>
    <property type="project" value="UniProtKB-KW"/>
</dbReference>
<dbReference type="Proteomes" id="UP001201262">
    <property type="component" value="Unassembled WGS sequence"/>
</dbReference>
<keyword evidence="4" id="KW-0560">Oxidoreductase</keyword>
<gene>
    <name evidence="6" type="ORF">BGW36DRAFT_350316</name>
</gene>
<comment type="caution">
    <text evidence="6">The sequence shown here is derived from an EMBL/GenBank/DDBJ whole genome shotgun (WGS) entry which is preliminary data.</text>
</comment>
<dbReference type="PANTHER" id="PTHR43656">
    <property type="entry name" value="BINDING OXIDOREDUCTASE, PUTATIVE (AFU_ORTHOLOGUE AFUA_2G08260)-RELATED"/>
    <property type="match status" value="1"/>
</dbReference>
<dbReference type="PANTHER" id="PTHR43656:SF5">
    <property type="entry name" value="NADH:FLAVIN OXIDOREDUCTASE_NADH OXIDASE N-TERMINAL DOMAIN-CONTAINING PROTEIN"/>
    <property type="match status" value="1"/>
</dbReference>
<organism evidence="6 7">
    <name type="scientific">Talaromyces proteolyticus</name>
    <dbReference type="NCBI Taxonomy" id="1131652"/>
    <lineage>
        <taxon>Eukaryota</taxon>
        <taxon>Fungi</taxon>
        <taxon>Dikarya</taxon>
        <taxon>Ascomycota</taxon>
        <taxon>Pezizomycotina</taxon>
        <taxon>Eurotiomycetes</taxon>
        <taxon>Eurotiomycetidae</taxon>
        <taxon>Eurotiales</taxon>
        <taxon>Trichocomaceae</taxon>
        <taxon>Talaromyces</taxon>
        <taxon>Talaromyces sect. Bacilispori</taxon>
    </lineage>
</organism>
<dbReference type="Pfam" id="PF00724">
    <property type="entry name" value="Oxidored_FMN"/>
    <property type="match status" value="1"/>
</dbReference>
<evidence type="ECO:0000313" key="6">
    <source>
        <dbReference type="EMBL" id="KAH8690802.1"/>
    </source>
</evidence>
<dbReference type="Gene3D" id="3.20.20.70">
    <property type="entry name" value="Aldolase class I"/>
    <property type="match status" value="1"/>
</dbReference>
<reference evidence="6" key="1">
    <citation type="submission" date="2021-12" db="EMBL/GenBank/DDBJ databases">
        <title>Convergent genome expansion in fungi linked to evolution of root-endophyte symbiosis.</title>
        <authorList>
            <consortium name="DOE Joint Genome Institute"/>
            <person name="Ke Y.-H."/>
            <person name="Bonito G."/>
            <person name="Liao H.-L."/>
            <person name="Looney B."/>
            <person name="Rojas-Flechas A."/>
            <person name="Nash J."/>
            <person name="Hameed K."/>
            <person name="Schadt C."/>
            <person name="Martin F."/>
            <person name="Crous P.W."/>
            <person name="Miettinen O."/>
            <person name="Magnuson J.K."/>
            <person name="Labbe J."/>
            <person name="Jacobson D."/>
            <person name="Doktycz M.J."/>
            <person name="Veneault-Fourrey C."/>
            <person name="Kuo A."/>
            <person name="Mondo S."/>
            <person name="Calhoun S."/>
            <person name="Riley R."/>
            <person name="Ohm R."/>
            <person name="LaButti K."/>
            <person name="Andreopoulos B."/>
            <person name="Pangilinan J."/>
            <person name="Nolan M."/>
            <person name="Tritt A."/>
            <person name="Clum A."/>
            <person name="Lipzen A."/>
            <person name="Daum C."/>
            <person name="Barry K."/>
            <person name="Grigoriev I.V."/>
            <person name="Vilgalys R."/>
        </authorList>
    </citation>
    <scope>NUCLEOTIDE SEQUENCE</scope>
    <source>
        <strain evidence="6">PMI_201</strain>
    </source>
</reference>
<dbReference type="SUPFAM" id="SSF51395">
    <property type="entry name" value="FMN-linked oxidoreductases"/>
    <property type="match status" value="1"/>
</dbReference>
<comment type="similarity">
    <text evidence="1">Belongs to the NADH:flavin oxidoreductase/NADH oxidase family.</text>
</comment>
<evidence type="ECO:0000256" key="1">
    <source>
        <dbReference type="ARBA" id="ARBA00005979"/>
    </source>
</evidence>
<dbReference type="InterPro" id="IPR013785">
    <property type="entry name" value="Aldolase_TIM"/>
</dbReference>
<keyword evidence="2" id="KW-0285">Flavoprotein</keyword>
<feature type="domain" description="NADH:flavin oxidoreductase/NADH oxidase N-terminal" evidence="5">
    <location>
        <begin position="12"/>
        <end position="258"/>
    </location>
</feature>
<dbReference type="InterPro" id="IPR001155">
    <property type="entry name" value="OxRdtase_FMN_N"/>
</dbReference>
<evidence type="ECO:0000256" key="4">
    <source>
        <dbReference type="ARBA" id="ARBA00023002"/>
    </source>
</evidence>
<accession>A0AAD4PSB7</accession>
<name>A0AAD4PSB7_9EURO</name>
<evidence type="ECO:0000313" key="7">
    <source>
        <dbReference type="Proteomes" id="UP001201262"/>
    </source>
</evidence>
<evidence type="ECO:0000256" key="2">
    <source>
        <dbReference type="ARBA" id="ARBA00022630"/>
    </source>
</evidence>
<keyword evidence="7" id="KW-1185">Reference proteome</keyword>
<dbReference type="GeneID" id="70243605"/>
<dbReference type="GO" id="GO:0010181">
    <property type="term" value="F:FMN binding"/>
    <property type="evidence" value="ECO:0007669"/>
    <property type="project" value="InterPro"/>
</dbReference>
<dbReference type="AlphaFoldDB" id="A0AAD4PSB7"/>
<evidence type="ECO:0000256" key="3">
    <source>
        <dbReference type="ARBA" id="ARBA00022643"/>
    </source>
</evidence>
<protein>
    <submittedName>
        <fullName evidence="6">NADH oxidase</fullName>
    </submittedName>
</protein>
<dbReference type="RefSeq" id="XP_046066998.1">
    <property type="nucleotide sequence ID" value="XM_046213318.1"/>
</dbReference>